<comment type="function">
    <text evidence="2">Catalyzes the conversion of dihydroorotate to orotate with quinone as electron acceptor.</text>
</comment>
<comment type="pathway">
    <text evidence="4">Pyrimidine metabolism; UMP biosynthesis via de novo pathway; orotate from (S)-dihydroorotate (quinone route): step 1/1.</text>
</comment>
<evidence type="ECO:0000256" key="6">
    <source>
        <dbReference type="ARBA" id="ARBA00012791"/>
    </source>
</evidence>
<dbReference type="Proteomes" id="UP000002745">
    <property type="component" value="Chromosome"/>
</dbReference>
<dbReference type="PROSITE" id="PS00912">
    <property type="entry name" value="DHODEHASE_2"/>
    <property type="match status" value="1"/>
</dbReference>
<dbReference type="PANTHER" id="PTHR48109">
    <property type="entry name" value="DIHYDROOROTATE DEHYDROGENASE (QUINONE), MITOCHONDRIAL-RELATED"/>
    <property type="match status" value="1"/>
</dbReference>
<dbReference type="InterPro" id="IPR005719">
    <property type="entry name" value="Dihydroorotate_DH_2"/>
</dbReference>
<keyword evidence="11 16" id="KW-0560">Oxidoreductase</keyword>
<evidence type="ECO:0000256" key="13">
    <source>
        <dbReference type="ARBA" id="ARBA00048639"/>
    </source>
</evidence>
<dbReference type="AlphaFoldDB" id="C6XQ80"/>
<keyword evidence="12" id="KW-0472">Membrane</keyword>
<evidence type="ECO:0000256" key="9">
    <source>
        <dbReference type="ARBA" id="ARBA00022643"/>
    </source>
</evidence>
<dbReference type="InterPro" id="IPR013785">
    <property type="entry name" value="Aldolase_TIM"/>
</dbReference>
<reference evidence="17" key="1">
    <citation type="journal article" date="2011" name="J. Bacteriol.">
        <title>Genome sequences of eight morphologically diverse alphaproteobacteria.</title>
        <authorList>
            <consortium name="US DOE Joint Genome Institute"/>
            <person name="Brown P.J."/>
            <person name="Kysela D.T."/>
            <person name="Buechlein A."/>
            <person name="Hemmerich C."/>
            <person name="Brun Y.V."/>
        </authorList>
    </citation>
    <scope>NUCLEOTIDE SEQUENCE [LARGE SCALE GENOMIC DNA]</scope>
    <source>
        <strain evidence="17">ATCC 49814 / DSM 5838 / IFAM 1418</strain>
    </source>
</reference>
<evidence type="ECO:0000256" key="2">
    <source>
        <dbReference type="ARBA" id="ARBA00003125"/>
    </source>
</evidence>
<evidence type="ECO:0000256" key="10">
    <source>
        <dbReference type="ARBA" id="ARBA00022975"/>
    </source>
</evidence>
<evidence type="ECO:0000259" key="15">
    <source>
        <dbReference type="Pfam" id="PF01180"/>
    </source>
</evidence>
<dbReference type="GO" id="GO:0106430">
    <property type="term" value="F:dihydroorotate dehydrogenase (quinone) activity"/>
    <property type="evidence" value="ECO:0007669"/>
    <property type="project" value="UniProtKB-EC"/>
</dbReference>
<dbReference type="Pfam" id="PF01180">
    <property type="entry name" value="DHO_dh"/>
    <property type="match status" value="1"/>
</dbReference>
<dbReference type="GO" id="GO:0006207">
    <property type="term" value="P:'de novo' pyrimidine nucleobase biosynthetic process"/>
    <property type="evidence" value="ECO:0007669"/>
    <property type="project" value="UniProtKB-UniRule"/>
</dbReference>
<dbReference type="NCBIfam" id="NF003652">
    <property type="entry name" value="PRK05286.2-5"/>
    <property type="match status" value="1"/>
</dbReference>
<evidence type="ECO:0000256" key="12">
    <source>
        <dbReference type="ARBA" id="ARBA00023136"/>
    </source>
</evidence>
<dbReference type="RefSeq" id="WP_015826747.1">
    <property type="nucleotide sequence ID" value="NC_012982.1"/>
</dbReference>
<dbReference type="GO" id="GO:0016020">
    <property type="term" value="C:membrane"/>
    <property type="evidence" value="ECO:0007669"/>
    <property type="project" value="UniProtKB-SubCell"/>
</dbReference>
<evidence type="ECO:0000256" key="3">
    <source>
        <dbReference type="ARBA" id="ARBA00004370"/>
    </source>
</evidence>
<gene>
    <name evidence="16" type="ordered locus">Hbal_0903</name>
</gene>
<dbReference type="Gene3D" id="3.20.20.70">
    <property type="entry name" value="Aldolase class I"/>
    <property type="match status" value="1"/>
</dbReference>
<comment type="similarity">
    <text evidence="5">Belongs to the dihydroorotate dehydrogenase family. Type 2 subfamily.</text>
</comment>
<dbReference type="InterPro" id="IPR050074">
    <property type="entry name" value="DHO_dehydrogenase"/>
</dbReference>
<comment type="subcellular location">
    <subcellularLocation>
        <location evidence="3">Membrane</location>
    </subcellularLocation>
</comment>
<comment type="cofactor">
    <cofactor evidence="1">
        <name>FMN</name>
        <dbReference type="ChEBI" id="CHEBI:58210"/>
    </cofactor>
</comment>
<dbReference type="SUPFAM" id="SSF51395">
    <property type="entry name" value="FMN-linked oxidoreductases"/>
    <property type="match status" value="1"/>
</dbReference>
<protein>
    <recommendedName>
        <fullName evidence="7 14">Dihydroorotate dehydrogenase (quinone)</fullName>
        <ecNumber evidence="6 14">1.3.5.2</ecNumber>
    </recommendedName>
</protein>
<dbReference type="NCBIfam" id="NF003645">
    <property type="entry name" value="PRK05286.1-2"/>
    <property type="match status" value="1"/>
</dbReference>
<keyword evidence="8" id="KW-0285">Flavoprotein</keyword>
<evidence type="ECO:0000256" key="4">
    <source>
        <dbReference type="ARBA" id="ARBA00005161"/>
    </source>
</evidence>
<evidence type="ECO:0000256" key="11">
    <source>
        <dbReference type="ARBA" id="ARBA00023002"/>
    </source>
</evidence>
<feature type="domain" description="Dihydroorotate dehydrogenase catalytic" evidence="15">
    <location>
        <begin position="53"/>
        <end position="346"/>
    </location>
</feature>
<dbReference type="eggNOG" id="COG0167">
    <property type="taxonomic scope" value="Bacteria"/>
</dbReference>
<name>C6XQ80_HIRBI</name>
<accession>C6XQ80</accession>
<dbReference type="PROSITE" id="PS00911">
    <property type="entry name" value="DHODEHASE_1"/>
    <property type="match status" value="1"/>
</dbReference>
<proteinExistence type="inferred from homology"/>
<dbReference type="NCBIfam" id="TIGR01036">
    <property type="entry name" value="pyrD_sub2"/>
    <property type="match status" value="1"/>
</dbReference>
<evidence type="ECO:0000313" key="16">
    <source>
        <dbReference type="EMBL" id="ACT58597.1"/>
    </source>
</evidence>
<evidence type="ECO:0000256" key="14">
    <source>
        <dbReference type="NCBIfam" id="TIGR01036"/>
    </source>
</evidence>
<keyword evidence="17" id="KW-1185">Reference proteome</keyword>
<dbReference type="HOGENOM" id="CLU_013640_0_0_5"/>
<sequence length="362" mass="38507">MTIIDVLGLALIQQLPPETAHRATIAAMKFGLAGKAKPLSKKQSERLKVHLPISGLDLPNPLGIAAGFDKNADAFVPSLALGCGFVECGTVTPQLQDGNPKPRLFRLKEDGGVINRMGFNNSGLDSFVHRLKNGAANQGVVGANVGANKTSEGEKRVGDYVDGIKAVWQYCAYITLNISSPNTPGLRGLQNKSDLSALLTAASETILEMEDRHKTKRPVFLKIAPDIDEEAIRDIVDTVLLAKGMTGLIVSNTTIERPSFLQSENAKQTGGLSGKPLFEKSTQVLKQVARIADGQLDIIGAGGIHDAKSAYLKIRAGAHCFQLYSALVYEGAALIPEILNGLDQLLEADGFSQLSEAVGADL</sequence>
<keyword evidence="9" id="KW-0288">FMN</keyword>
<evidence type="ECO:0000256" key="7">
    <source>
        <dbReference type="ARBA" id="ARBA00018366"/>
    </source>
</evidence>
<organism evidence="16 17">
    <name type="scientific">Hirschia baltica (strain ATCC 49814 / DSM 5838 / IFAM 1418)</name>
    <dbReference type="NCBI Taxonomy" id="582402"/>
    <lineage>
        <taxon>Bacteria</taxon>
        <taxon>Pseudomonadati</taxon>
        <taxon>Pseudomonadota</taxon>
        <taxon>Alphaproteobacteria</taxon>
        <taxon>Hyphomonadales</taxon>
        <taxon>Hyphomonadaceae</taxon>
        <taxon>Hirschia</taxon>
    </lineage>
</organism>
<dbReference type="EC" id="1.3.5.2" evidence="6 14"/>
<evidence type="ECO:0000256" key="1">
    <source>
        <dbReference type="ARBA" id="ARBA00001917"/>
    </source>
</evidence>
<dbReference type="EMBL" id="CP001678">
    <property type="protein sequence ID" value="ACT58597.1"/>
    <property type="molecule type" value="Genomic_DNA"/>
</dbReference>
<evidence type="ECO:0000313" key="17">
    <source>
        <dbReference type="Proteomes" id="UP000002745"/>
    </source>
</evidence>
<comment type="catalytic activity">
    <reaction evidence="13">
        <text>(S)-dihydroorotate + a quinone = orotate + a quinol</text>
        <dbReference type="Rhea" id="RHEA:30187"/>
        <dbReference type="ChEBI" id="CHEBI:24646"/>
        <dbReference type="ChEBI" id="CHEBI:30839"/>
        <dbReference type="ChEBI" id="CHEBI:30864"/>
        <dbReference type="ChEBI" id="CHEBI:132124"/>
        <dbReference type="EC" id="1.3.5.2"/>
    </reaction>
</comment>
<dbReference type="InterPro" id="IPR001295">
    <property type="entry name" value="Dihydroorotate_DH_CS"/>
</dbReference>
<dbReference type="UniPathway" id="UPA00070">
    <property type="reaction ID" value="UER00946"/>
</dbReference>
<dbReference type="GO" id="GO:0005737">
    <property type="term" value="C:cytoplasm"/>
    <property type="evidence" value="ECO:0007669"/>
    <property type="project" value="InterPro"/>
</dbReference>
<dbReference type="STRING" id="582402.Hbal_0903"/>
<evidence type="ECO:0000256" key="8">
    <source>
        <dbReference type="ARBA" id="ARBA00022630"/>
    </source>
</evidence>
<dbReference type="GO" id="GO:0044205">
    <property type="term" value="P:'de novo' UMP biosynthetic process"/>
    <property type="evidence" value="ECO:0007669"/>
    <property type="project" value="UniProtKB-UniPathway"/>
</dbReference>
<evidence type="ECO:0000256" key="5">
    <source>
        <dbReference type="ARBA" id="ARBA00005359"/>
    </source>
</evidence>
<keyword evidence="10" id="KW-0665">Pyrimidine biosynthesis</keyword>
<dbReference type="KEGG" id="hba:Hbal_0903"/>
<dbReference type="CDD" id="cd04738">
    <property type="entry name" value="DHOD_2_like"/>
    <property type="match status" value="1"/>
</dbReference>
<dbReference type="PANTHER" id="PTHR48109:SF4">
    <property type="entry name" value="DIHYDROOROTATE DEHYDROGENASE (QUINONE), MITOCHONDRIAL"/>
    <property type="match status" value="1"/>
</dbReference>
<dbReference type="InterPro" id="IPR005720">
    <property type="entry name" value="Dihydroorotate_DH_cat"/>
</dbReference>
<dbReference type="OrthoDB" id="9802377at2"/>